<dbReference type="RefSeq" id="WP_144278908.1">
    <property type="nucleotide sequence ID" value="NZ_CP041730.1"/>
</dbReference>
<gene>
    <name evidence="2" type="ORF">FNU76_14760</name>
</gene>
<organism evidence="2 3">
    <name type="scientific">Chitinimonas arctica</name>
    <dbReference type="NCBI Taxonomy" id="2594795"/>
    <lineage>
        <taxon>Bacteria</taxon>
        <taxon>Pseudomonadati</taxon>
        <taxon>Pseudomonadota</taxon>
        <taxon>Betaproteobacteria</taxon>
        <taxon>Neisseriales</taxon>
        <taxon>Chitinibacteraceae</taxon>
        <taxon>Chitinimonas</taxon>
    </lineage>
</organism>
<dbReference type="AlphaFoldDB" id="A0A516SH98"/>
<protein>
    <submittedName>
        <fullName evidence="2">Uncharacterized protein</fullName>
    </submittedName>
</protein>
<keyword evidence="1" id="KW-0472">Membrane</keyword>
<keyword evidence="1" id="KW-1133">Transmembrane helix</keyword>
<feature type="transmembrane region" description="Helical" evidence="1">
    <location>
        <begin position="45"/>
        <end position="63"/>
    </location>
</feature>
<dbReference type="EMBL" id="CP041730">
    <property type="protein sequence ID" value="QDQ27515.1"/>
    <property type="molecule type" value="Genomic_DNA"/>
</dbReference>
<dbReference type="Proteomes" id="UP000317550">
    <property type="component" value="Chromosome"/>
</dbReference>
<keyword evidence="1" id="KW-0812">Transmembrane</keyword>
<feature type="transmembrane region" description="Helical" evidence="1">
    <location>
        <begin position="21"/>
        <end position="39"/>
    </location>
</feature>
<evidence type="ECO:0000313" key="3">
    <source>
        <dbReference type="Proteomes" id="UP000317550"/>
    </source>
</evidence>
<reference evidence="3" key="1">
    <citation type="submission" date="2019-07" db="EMBL/GenBank/DDBJ databases">
        <title>Chitinimonas sp. nov., isolated from Ny-Alesund, arctica soil.</title>
        <authorList>
            <person name="Xu Q."/>
            <person name="Peng F."/>
        </authorList>
    </citation>
    <scope>NUCLEOTIDE SEQUENCE [LARGE SCALE GENOMIC DNA]</scope>
    <source>
        <strain evidence="3">R3-44</strain>
    </source>
</reference>
<keyword evidence="3" id="KW-1185">Reference proteome</keyword>
<evidence type="ECO:0000256" key="1">
    <source>
        <dbReference type="SAM" id="Phobius"/>
    </source>
</evidence>
<feature type="transmembrane region" description="Helical" evidence="1">
    <location>
        <begin position="68"/>
        <end position="86"/>
    </location>
</feature>
<sequence>MAAGLAIAMPMVMKMQGGSDAMKLIPLWWLADAVAYLLLLLNFRAGFFWIVFSLLVTVGLSIFRDNYLFTTAFSALAVSTIAYAFYKDRPYWRVLR</sequence>
<dbReference type="KEGG" id="cari:FNU76_14760"/>
<evidence type="ECO:0000313" key="2">
    <source>
        <dbReference type="EMBL" id="QDQ27515.1"/>
    </source>
</evidence>
<accession>A0A516SH98</accession>
<proteinExistence type="predicted"/>
<name>A0A516SH98_9NEIS</name>